<comment type="subcellular location">
    <subcellularLocation>
        <location evidence="1">Membrane</location>
    </subcellularLocation>
</comment>
<evidence type="ECO:0000256" key="1">
    <source>
        <dbReference type="ARBA" id="ARBA00004370"/>
    </source>
</evidence>
<dbReference type="EMBL" id="JAHQIW010003516">
    <property type="protein sequence ID" value="KAJ1358936.1"/>
    <property type="molecule type" value="Genomic_DNA"/>
</dbReference>
<keyword evidence="2 5" id="KW-0812">Transmembrane</keyword>
<evidence type="ECO:0000256" key="2">
    <source>
        <dbReference type="ARBA" id="ARBA00022692"/>
    </source>
</evidence>
<dbReference type="PANTHER" id="PTHR46273">
    <property type="entry name" value="MYOSUPPRESSIN RECEPTOR 1, ISOFORM B-RELATED"/>
    <property type="match status" value="1"/>
</dbReference>
<comment type="caution">
    <text evidence="7">The sequence shown here is derived from an EMBL/GenBank/DDBJ whole genome shotgun (WGS) entry which is preliminary data.</text>
</comment>
<sequence>MVTVFLVTELPQGVMAILNALYTSQFHSYVYLSLADVLDLLSLINCYVAFLVYICTCSRYRQTLLSILPPVCYNFVHPSKTAKREEPLYIAHNGTACPVDRKITRNEEDQLL</sequence>
<dbReference type="AlphaFoldDB" id="A0AAD5N2M8"/>
<keyword evidence="3 5" id="KW-1133">Transmembrane helix</keyword>
<evidence type="ECO:0000259" key="6">
    <source>
        <dbReference type="PROSITE" id="PS50262"/>
    </source>
</evidence>
<evidence type="ECO:0000313" key="7">
    <source>
        <dbReference type="EMBL" id="KAJ1358936.1"/>
    </source>
</evidence>
<reference evidence="7" key="1">
    <citation type="submission" date="2021-06" db="EMBL/GenBank/DDBJ databases">
        <title>Parelaphostrongylus tenuis whole genome reference sequence.</title>
        <authorList>
            <person name="Garwood T.J."/>
            <person name="Larsen P.A."/>
            <person name="Fountain-Jones N.M."/>
            <person name="Garbe J.R."/>
            <person name="Macchietto M.G."/>
            <person name="Kania S.A."/>
            <person name="Gerhold R.W."/>
            <person name="Richards J.E."/>
            <person name="Wolf T.M."/>
        </authorList>
    </citation>
    <scope>NUCLEOTIDE SEQUENCE</scope>
    <source>
        <strain evidence="7">MNPRO001-30</strain>
        <tissue evidence="7">Meninges</tissue>
    </source>
</reference>
<feature type="domain" description="G-protein coupled receptors family 1 profile" evidence="6">
    <location>
        <begin position="1"/>
        <end position="53"/>
    </location>
</feature>
<dbReference type="GO" id="GO:0008528">
    <property type="term" value="F:G protein-coupled peptide receptor activity"/>
    <property type="evidence" value="ECO:0007669"/>
    <property type="project" value="InterPro"/>
</dbReference>
<organism evidence="7 8">
    <name type="scientific">Parelaphostrongylus tenuis</name>
    <name type="common">Meningeal worm</name>
    <dbReference type="NCBI Taxonomy" id="148309"/>
    <lineage>
        <taxon>Eukaryota</taxon>
        <taxon>Metazoa</taxon>
        <taxon>Ecdysozoa</taxon>
        <taxon>Nematoda</taxon>
        <taxon>Chromadorea</taxon>
        <taxon>Rhabditida</taxon>
        <taxon>Rhabditina</taxon>
        <taxon>Rhabditomorpha</taxon>
        <taxon>Strongyloidea</taxon>
        <taxon>Metastrongylidae</taxon>
        <taxon>Parelaphostrongylus</taxon>
    </lineage>
</organism>
<dbReference type="PROSITE" id="PS50262">
    <property type="entry name" value="G_PROTEIN_RECEP_F1_2"/>
    <property type="match status" value="1"/>
</dbReference>
<dbReference type="Proteomes" id="UP001196413">
    <property type="component" value="Unassembled WGS sequence"/>
</dbReference>
<evidence type="ECO:0000313" key="8">
    <source>
        <dbReference type="Proteomes" id="UP001196413"/>
    </source>
</evidence>
<evidence type="ECO:0000256" key="4">
    <source>
        <dbReference type="ARBA" id="ARBA00023136"/>
    </source>
</evidence>
<dbReference type="InterPro" id="IPR019427">
    <property type="entry name" value="7TM_GPCR_serpentine_rcpt_Srw"/>
</dbReference>
<dbReference type="SUPFAM" id="SSF81321">
    <property type="entry name" value="Family A G protein-coupled receptor-like"/>
    <property type="match status" value="1"/>
</dbReference>
<evidence type="ECO:0000256" key="3">
    <source>
        <dbReference type="ARBA" id="ARBA00022989"/>
    </source>
</evidence>
<gene>
    <name evidence="7" type="ORF">KIN20_017508</name>
</gene>
<name>A0AAD5N2M8_PARTN</name>
<evidence type="ECO:0000256" key="5">
    <source>
        <dbReference type="SAM" id="Phobius"/>
    </source>
</evidence>
<dbReference type="PANTHER" id="PTHR46273:SF6">
    <property type="entry name" value="G-PROTEIN COUPLED RECEPTORS FAMILY 1 PROFILE DOMAIN-CONTAINING PROTEIN"/>
    <property type="match status" value="1"/>
</dbReference>
<protein>
    <recommendedName>
        <fullName evidence="6">G-protein coupled receptors family 1 profile domain-containing protein</fullName>
    </recommendedName>
</protein>
<dbReference type="InterPro" id="IPR053219">
    <property type="entry name" value="GPCR_Dmsr-1"/>
</dbReference>
<dbReference type="GO" id="GO:0005886">
    <property type="term" value="C:plasma membrane"/>
    <property type="evidence" value="ECO:0007669"/>
    <property type="project" value="TreeGrafter"/>
</dbReference>
<feature type="transmembrane region" description="Helical" evidence="5">
    <location>
        <begin position="29"/>
        <end position="54"/>
    </location>
</feature>
<dbReference type="InterPro" id="IPR017452">
    <property type="entry name" value="GPCR_Rhodpsn_7TM"/>
</dbReference>
<proteinExistence type="predicted"/>
<keyword evidence="8" id="KW-1185">Reference proteome</keyword>
<accession>A0AAD5N2M8</accession>
<keyword evidence="4 5" id="KW-0472">Membrane</keyword>
<dbReference type="Gene3D" id="1.20.1070.10">
    <property type="entry name" value="Rhodopsin 7-helix transmembrane proteins"/>
    <property type="match status" value="1"/>
</dbReference>
<dbReference type="Pfam" id="PF10324">
    <property type="entry name" value="7TM_GPCR_Srw"/>
    <property type="match status" value="1"/>
</dbReference>